<organism evidence="1">
    <name type="scientific">Arundo donax</name>
    <name type="common">Giant reed</name>
    <name type="synonym">Donax arundinaceus</name>
    <dbReference type="NCBI Taxonomy" id="35708"/>
    <lineage>
        <taxon>Eukaryota</taxon>
        <taxon>Viridiplantae</taxon>
        <taxon>Streptophyta</taxon>
        <taxon>Embryophyta</taxon>
        <taxon>Tracheophyta</taxon>
        <taxon>Spermatophyta</taxon>
        <taxon>Magnoliopsida</taxon>
        <taxon>Liliopsida</taxon>
        <taxon>Poales</taxon>
        <taxon>Poaceae</taxon>
        <taxon>PACMAD clade</taxon>
        <taxon>Arundinoideae</taxon>
        <taxon>Arundineae</taxon>
        <taxon>Arundo</taxon>
    </lineage>
</organism>
<dbReference type="AlphaFoldDB" id="A0A0A9H551"/>
<reference evidence="1" key="1">
    <citation type="submission" date="2014-09" db="EMBL/GenBank/DDBJ databases">
        <authorList>
            <person name="Magalhaes I.L.F."/>
            <person name="Oliveira U."/>
            <person name="Santos F.R."/>
            <person name="Vidigal T.H.D.A."/>
            <person name="Brescovit A.D."/>
            <person name="Santos A.J."/>
        </authorList>
    </citation>
    <scope>NUCLEOTIDE SEQUENCE</scope>
    <source>
        <tissue evidence="1">Shoot tissue taken approximately 20 cm above the soil surface</tissue>
    </source>
</reference>
<dbReference type="EMBL" id="GBRH01166014">
    <property type="protein sequence ID" value="JAE31882.1"/>
    <property type="molecule type" value="Transcribed_RNA"/>
</dbReference>
<sequence>MEYLGLCGCWGIFFSGGILHGSGCCSFKGVGRIHLLQSAYASVVLISSSSTFSKRT</sequence>
<proteinExistence type="predicted"/>
<evidence type="ECO:0000313" key="1">
    <source>
        <dbReference type="EMBL" id="JAE31882.1"/>
    </source>
</evidence>
<accession>A0A0A9H551</accession>
<reference evidence="1" key="2">
    <citation type="journal article" date="2015" name="Data Brief">
        <title>Shoot transcriptome of the giant reed, Arundo donax.</title>
        <authorList>
            <person name="Barrero R.A."/>
            <person name="Guerrero F.D."/>
            <person name="Moolhuijzen P."/>
            <person name="Goolsby J.A."/>
            <person name="Tidwell J."/>
            <person name="Bellgard S.E."/>
            <person name="Bellgard M.I."/>
        </authorList>
    </citation>
    <scope>NUCLEOTIDE SEQUENCE</scope>
    <source>
        <tissue evidence="1">Shoot tissue taken approximately 20 cm above the soil surface</tissue>
    </source>
</reference>
<protein>
    <submittedName>
        <fullName evidence="1">Uncharacterized protein</fullName>
    </submittedName>
</protein>
<name>A0A0A9H551_ARUDO</name>